<dbReference type="Gene3D" id="3.40.50.720">
    <property type="entry name" value="NAD(P)-binding Rossmann-like Domain"/>
    <property type="match status" value="1"/>
</dbReference>
<name>A0A2K8UHX2_9GAMM</name>
<dbReference type="OrthoDB" id="5298642at2"/>
<accession>A0A2K8UHX2</accession>
<protein>
    <recommendedName>
        <fullName evidence="1">THIF-type NAD/FAD binding fold domain-containing protein</fullName>
    </recommendedName>
</protein>
<reference evidence="2 3" key="1">
    <citation type="submission" date="2017-03" db="EMBL/GenBank/DDBJ databases">
        <title>Complete genome sequence of Candidatus 'Thiodictyon syntrophicum' sp. nov. strain Cad16T, a photolithoautotroph purple sulfur bacterium isolated from an alpine meromictic lake.</title>
        <authorList>
            <person name="Luedin S.M."/>
            <person name="Pothier J.F."/>
            <person name="Danza F."/>
            <person name="Storelli N."/>
            <person name="Wittwer M."/>
            <person name="Tonolla M."/>
        </authorList>
    </citation>
    <scope>NUCLEOTIDE SEQUENCE [LARGE SCALE GENOMIC DNA]</scope>
    <source>
        <strain evidence="2 3">Cad16T</strain>
        <plasmid evidence="3">Plasmid pts417</plasmid>
    </source>
</reference>
<dbReference type="Proteomes" id="UP000232638">
    <property type="component" value="Plasmid pTs417"/>
</dbReference>
<keyword evidence="2" id="KW-0614">Plasmid</keyword>
<dbReference type="SUPFAM" id="SSF69572">
    <property type="entry name" value="Activating enzymes of the ubiquitin-like proteins"/>
    <property type="match status" value="1"/>
</dbReference>
<organism evidence="2 3">
    <name type="scientific">Candidatus Thiodictyon syntrophicum</name>
    <dbReference type="NCBI Taxonomy" id="1166950"/>
    <lineage>
        <taxon>Bacteria</taxon>
        <taxon>Pseudomonadati</taxon>
        <taxon>Pseudomonadota</taxon>
        <taxon>Gammaproteobacteria</taxon>
        <taxon>Chromatiales</taxon>
        <taxon>Chromatiaceae</taxon>
        <taxon>Thiodictyon</taxon>
    </lineage>
</organism>
<gene>
    <name evidence="2" type="ORF">THSYN_29905</name>
</gene>
<dbReference type="NCBIfam" id="TIGR03736">
    <property type="entry name" value="PRTRC_ThiF"/>
    <property type="match status" value="1"/>
</dbReference>
<dbReference type="KEGG" id="tsy:THSYN_29905"/>
<dbReference type="GO" id="GO:0008641">
    <property type="term" value="F:ubiquitin-like modifier activating enzyme activity"/>
    <property type="evidence" value="ECO:0007669"/>
    <property type="project" value="InterPro"/>
</dbReference>
<evidence type="ECO:0000313" key="3">
    <source>
        <dbReference type="Proteomes" id="UP000232638"/>
    </source>
</evidence>
<dbReference type="EMBL" id="CP020371">
    <property type="protein sequence ID" value="AUB85140.1"/>
    <property type="molecule type" value="Genomic_DNA"/>
</dbReference>
<evidence type="ECO:0000313" key="2">
    <source>
        <dbReference type="EMBL" id="AUB85140.1"/>
    </source>
</evidence>
<dbReference type="AlphaFoldDB" id="A0A2K8UHX2"/>
<dbReference type="Pfam" id="PF00899">
    <property type="entry name" value="ThiF"/>
    <property type="match status" value="1"/>
</dbReference>
<proteinExistence type="predicted"/>
<dbReference type="InterPro" id="IPR022500">
    <property type="entry name" value="PRTRC_ThiF"/>
</dbReference>
<sequence>MFVLPNHWVSNPIRIVLAGAGGSGSEVLDGLARIDRALRALGHPGFQMSVFDPDTVSTTNTVRQRFWPADRGQNKAQLLMHRYGTFGGLSGRGYAEALTVAVLAAMPRVDLLVTCVDKARVRREIGTHDWLLDPYRWRDTLWLDLGNGARTGQVVLGHLAGWRADPARLPNVYDLFPELAQAERLDADDTPSCSAAEALAAQDLFINRWVAVAAADLLWQLVRHGTIGVHGFFINPTGVRVRELAIDPRTWASFGLVAARQAA</sequence>
<dbReference type="RefSeq" id="WP_100922788.1">
    <property type="nucleotide sequence ID" value="NZ_CP020371.1"/>
</dbReference>
<geneLocation type="plasmid" evidence="3">
    <name>pts417</name>
</geneLocation>
<evidence type="ECO:0000259" key="1">
    <source>
        <dbReference type="Pfam" id="PF00899"/>
    </source>
</evidence>
<dbReference type="InterPro" id="IPR035985">
    <property type="entry name" value="Ubiquitin-activating_enz"/>
</dbReference>
<feature type="domain" description="THIF-type NAD/FAD binding fold" evidence="1">
    <location>
        <begin position="14"/>
        <end position="125"/>
    </location>
</feature>
<keyword evidence="3" id="KW-1185">Reference proteome</keyword>
<dbReference type="InterPro" id="IPR000594">
    <property type="entry name" value="ThiF_NAD_FAD-bd"/>
</dbReference>